<dbReference type="GO" id="GO:0042276">
    <property type="term" value="P:error-prone translesion synthesis"/>
    <property type="evidence" value="ECO:0007669"/>
    <property type="project" value="TreeGrafter"/>
</dbReference>
<dbReference type="GeneID" id="20819616"/>
<dbReference type="AlphaFoldDB" id="W4FE27"/>
<comment type="function">
    <text evidence="6">Participates in DNA repair and in chromosomal DNA replication.</text>
</comment>
<dbReference type="OrthoDB" id="10254730at2759"/>
<evidence type="ECO:0000256" key="2">
    <source>
        <dbReference type="ARBA" id="ARBA00009560"/>
    </source>
</evidence>
<dbReference type="GO" id="GO:0003677">
    <property type="term" value="F:DNA binding"/>
    <property type="evidence" value="ECO:0007669"/>
    <property type="project" value="UniProtKB-UniRule"/>
</dbReference>
<dbReference type="PIRSF" id="PIRSF000799">
    <property type="entry name" value="DNA_pol_eps_2"/>
    <property type="match status" value="1"/>
</dbReference>
<dbReference type="GO" id="GO:0006261">
    <property type="term" value="P:DNA-templated DNA replication"/>
    <property type="evidence" value="ECO:0007669"/>
    <property type="project" value="InterPro"/>
</dbReference>
<keyword evidence="4 6" id="KW-0238">DNA-binding</keyword>
<dbReference type="InterPro" id="IPR007185">
    <property type="entry name" value="DNA_pol_a/d/e_bsu"/>
</dbReference>
<dbReference type="RefSeq" id="XP_009844787.1">
    <property type="nucleotide sequence ID" value="XM_009846485.1"/>
</dbReference>
<comment type="similarity">
    <text evidence="2 6">Belongs to the DNA polymerase epsilon subunit B family.</text>
</comment>
<evidence type="ECO:0000256" key="6">
    <source>
        <dbReference type="PIRNR" id="PIRNR000799"/>
    </source>
</evidence>
<protein>
    <recommendedName>
        <fullName evidence="6">DNA polymerase epsilon subunit</fullName>
    </recommendedName>
    <alternativeName>
        <fullName evidence="6">DNA polymerase II subunit 2</fullName>
    </alternativeName>
</protein>
<keyword evidence="3 6" id="KW-0235">DNA replication</keyword>
<evidence type="ECO:0000259" key="7">
    <source>
        <dbReference type="Pfam" id="PF04042"/>
    </source>
</evidence>
<dbReference type="PANTHER" id="PTHR12708:SF0">
    <property type="entry name" value="DNA POLYMERASE EPSILON SUBUNIT 2"/>
    <property type="match status" value="1"/>
</dbReference>
<dbReference type="InterPro" id="IPR016266">
    <property type="entry name" value="POLE2"/>
</dbReference>
<name>W4FE27_APHAT</name>
<sequence>MVDARQVFRELKLHGLTLHSDALKRLLSELTNQPTLHLDDVVFAIKNSIDRSKLKSSVVSQDALESALDTLLNVSSDNDYQCIQVFNAFDQPKLIFHPSTKTYEVSADPTRKLHASSAHRLSLFRERFSALERRVLRHKSFSKPVAATSSSSRVESFQEISRIESLLGVTGMKRVLGMLGQDERQQVYLEDMTSRIYLDISEAKYTNGIFTSTCIVLVEGQVLDDVFHVETIGSPPPELREHSVQILSGVDPLGVEISAQQLTQIQQLERNQELDCFVVLSDVHLDEPAVMARLDALFSGYEPFTPTLFILMGNFTSSPVGYGYGAESKTIRTLKQHFDDLATLLLKYPALVEKSQFLFVPGPDDPGAPHVLPRHPLPTMCTDDFVRRIPSAIMTSNPCRIRYYTKDLIVCRDDLQHKMTKHSLFRLPTHDGPSDDVSRHLVKTLVDQGHLCPLPIAARPIHWAYDSALQMFPLPDVLILADKCKQFQVNYAGVSVFHPGPFHVDYSFVLYRPASNTAEVSRVDID</sequence>
<accession>W4FE27</accession>
<comment type="subcellular location">
    <subcellularLocation>
        <location evidence="1 6">Nucleus</location>
    </subcellularLocation>
</comment>
<organism evidence="8">
    <name type="scientific">Aphanomyces astaci</name>
    <name type="common">Crayfish plague agent</name>
    <dbReference type="NCBI Taxonomy" id="112090"/>
    <lineage>
        <taxon>Eukaryota</taxon>
        <taxon>Sar</taxon>
        <taxon>Stramenopiles</taxon>
        <taxon>Oomycota</taxon>
        <taxon>Saprolegniomycetes</taxon>
        <taxon>Saprolegniales</taxon>
        <taxon>Verrucalvaceae</taxon>
        <taxon>Aphanomyces</taxon>
    </lineage>
</organism>
<dbReference type="Gene3D" id="3.60.21.60">
    <property type="match status" value="1"/>
</dbReference>
<dbReference type="STRING" id="112090.W4FE27"/>
<reference evidence="8" key="1">
    <citation type="submission" date="2013-12" db="EMBL/GenBank/DDBJ databases">
        <title>The Genome Sequence of Aphanomyces astaci APO3.</title>
        <authorList>
            <consortium name="The Broad Institute Genomics Platform"/>
            <person name="Russ C."/>
            <person name="Tyler B."/>
            <person name="van West P."/>
            <person name="Dieguez-Uribeondo J."/>
            <person name="Young S.K."/>
            <person name="Zeng Q."/>
            <person name="Gargeya S."/>
            <person name="Fitzgerald M."/>
            <person name="Abouelleil A."/>
            <person name="Alvarado L."/>
            <person name="Chapman S.B."/>
            <person name="Gainer-Dewar J."/>
            <person name="Goldberg J."/>
            <person name="Griggs A."/>
            <person name="Gujja S."/>
            <person name="Hansen M."/>
            <person name="Howarth C."/>
            <person name="Imamovic A."/>
            <person name="Ireland A."/>
            <person name="Larimer J."/>
            <person name="McCowan C."/>
            <person name="Murphy C."/>
            <person name="Pearson M."/>
            <person name="Poon T.W."/>
            <person name="Priest M."/>
            <person name="Roberts A."/>
            <person name="Saif S."/>
            <person name="Shea T."/>
            <person name="Sykes S."/>
            <person name="Wortman J."/>
            <person name="Nusbaum C."/>
            <person name="Birren B."/>
        </authorList>
    </citation>
    <scope>NUCLEOTIDE SEQUENCE [LARGE SCALE GENOMIC DNA]</scope>
    <source>
        <strain evidence="8">APO3</strain>
    </source>
</reference>
<proteinExistence type="inferred from homology"/>
<evidence type="ECO:0000256" key="3">
    <source>
        <dbReference type="ARBA" id="ARBA00022705"/>
    </source>
</evidence>
<dbReference type="VEuPathDB" id="FungiDB:H257_17620"/>
<dbReference type="GO" id="GO:0008622">
    <property type="term" value="C:epsilon DNA polymerase complex"/>
    <property type="evidence" value="ECO:0007669"/>
    <property type="project" value="UniProtKB-UniRule"/>
</dbReference>
<dbReference type="Pfam" id="PF04042">
    <property type="entry name" value="DNA_pol_E_B"/>
    <property type="match status" value="1"/>
</dbReference>
<evidence type="ECO:0000256" key="5">
    <source>
        <dbReference type="ARBA" id="ARBA00023242"/>
    </source>
</evidence>
<gene>
    <name evidence="8" type="ORF">H257_17620</name>
</gene>
<evidence type="ECO:0000313" key="8">
    <source>
        <dbReference type="EMBL" id="ETV65735.1"/>
    </source>
</evidence>
<keyword evidence="5 6" id="KW-0539">Nucleus</keyword>
<evidence type="ECO:0000256" key="4">
    <source>
        <dbReference type="ARBA" id="ARBA00023125"/>
    </source>
</evidence>
<dbReference type="EMBL" id="KI913225">
    <property type="protein sequence ID" value="ETV65735.1"/>
    <property type="molecule type" value="Genomic_DNA"/>
</dbReference>
<dbReference type="PANTHER" id="PTHR12708">
    <property type="entry name" value="DNA POLYMERASE EPSILON SUBUNIT B"/>
    <property type="match status" value="1"/>
</dbReference>
<feature type="domain" description="DNA polymerase alpha/delta/epsilon subunit B" evidence="7">
    <location>
        <begin position="277"/>
        <end position="488"/>
    </location>
</feature>
<evidence type="ECO:0000256" key="1">
    <source>
        <dbReference type="ARBA" id="ARBA00004123"/>
    </source>
</evidence>
<dbReference type="Gene3D" id="1.10.8.60">
    <property type="match status" value="1"/>
</dbReference>